<keyword evidence="1" id="KW-0812">Transmembrane</keyword>
<sequence>MSQADTNQLLPLNAIQLPQEPSWWPLAMGWWSLLLTTVILLFTIYFFVRYKKRKLKAKKAALSLFALEKHQLSPSAALELVRQAALSYYPRERIANLTGLAWYQFLDSQLEQPRFTNNKVQWDRALYQHQEPKDKEQLIQDCHTWISEALPPKKKFRVQPLKAQSVNE</sequence>
<feature type="transmembrane region" description="Helical" evidence="1">
    <location>
        <begin position="28"/>
        <end position="48"/>
    </location>
</feature>
<keyword evidence="1" id="KW-1133">Transmembrane helix</keyword>
<keyword evidence="3" id="KW-1185">Reference proteome</keyword>
<dbReference type="EMBL" id="JAJNNZ010000003">
    <property type="protein sequence ID" value="MCJ2376190.1"/>
    <property type="molecule type" value="Genomic_DNA"/>
</dbReference>
<protein>
    <submittedName>
        <fullName evidence="2">DUF4381 domain-containing protein</fullName>
    </submittedName>
</protein>
<keyword evidence="1" id="KW-0472">Membrane</keyword>
<proteinExistence type="predicted"/>
<dbReference type="Proteomes" id="UP001139488">
    <property type="component" value="Unassembled WGS sequence"/>
</dbReference>
<organism evidence="2 3">
    <name type="scientific">Vibrio gelatinilyticus</name>
    <dbReference type="NCBI Taxonomy" id="2893468"/>
    <lineage>
        <taxon>Bacteria</taxon>
        <taxon>Pseudomonadati</taxon>
        <taxon>Pseudomonadota</taxon>
        <taxon>Gammaproteobacteria</taxon>
        <taxon>Vibrionales</taxon>
        <taxon>Vibrionaceae</taxon>
        <taxon>Vibrio</taxon>
    </lineage>
</organism>
<evidence type="ECO:0000256" key="1">
    <source>
        <dbReference type="SAM" id="Phobius"/>
    </source>
</evidence>
<gene>
    <name evidence="2" type="ORF">LNL84_05010</name>
</gene>
<evidence type="ECO:0000313" key="3">
    <source>
        <dbReference type="Proteomes" id="UP001139488"/>
    </source>
</evidence>
<dbReference type="Pfam" id="PF14316">
    <property type="entry name" value="DUF4381"/>
    <property type="match status" value="1"/>
</dbReference>
<dbReference type="RefSeq" id="WP_244355631.1">
    <property type="nucleotide sequence ID" value="NZ_JAJNNZ010000003.1"/>
</dbReference>
<name>A0A9X1WB59_9VIBR</name>
<evidence type="ECO:0000313" key="2">
    <source>
        <dbReference type="EMBL" id="MCJ2376190.1"/>
    </source>
</evidence>
<reference evidence="2" key="1">
    <citation type="submission" date="2021-11" db="EMBL/GenBank/DDBJ databases">
        <title>Vibrio ZSDE26 sp. nov. and Vibrio ZSDZ34 sp. nov., isolated from coastal seawater in Qingdao.</title>
        <authorList>
            <person name="Zhang P."/>
        </authorList>
    </citation>
    <scope>NUCLEOTIDE SEQUENCE</scope>
    <source>
        <strain evidence="2">ZSDZ34</strain>
    </source>
</reference>
<dbReference type="AlphaFoldDB" id="A0A9X1WB59"/>
<accession>A0A9X1WB59</accession>
<dbReference type="InterPro" id="IPR025489">
    <property type="entry name" value="DUF4381"/>
</dbReference>
<comment type="caution">
    <text evidence="2">The sequence shown here is derived from an EMBL/GenBank/DDBJ whole genome shotgun (WGS) entry which is preliminary data.</text>
</comment>